<protein>
    <submittedName>
        <fullName evidence="1">Uncharacterized protein</fullName>
    </submittedName>
</protein>
<dbReference type="AlphaFoldDB" id="A0A0N8RT75"/>
<reference evidence="1 3" key="1">
    <citation type="submission" date="2015-09" db="EMBL/GenBank/DDBJ databases">
        <title>Genome announcement of multiple Pseudomonas syringae strains.</title>
        <authorList>
            <person name="Thakur S."/>
            <person name="Wang P.W."/>
            <person name="Gong Y."/>
            <person name="Weir B.S."/>
            <person name="Guttman D.S."/>
        </authorList>
    </citation>
    <scope>NUCLEOTIDE SEQUENCE [LARGE SCALE GENOMIC DNA]</scope>
    <source>
        <strain evidence="1 3">ICMP3507</strain>
    </source>
</reference>
<evidence type="ECO:0000313" key="2">
    <source>
        <dbReference type="EMBL" id="RMU13259.1"/>
    </source>
</evidence>
<comment type="caution">
    <text evidence="1">The sequence shown here is derived from an EMBL/GenBank/DDBJ whole genome shotgun (WGS) entry which is preliminary data.</text>
</comment>
<gene>
    <name evidence="1" type="ORF">ALO35_102694</name>
    <name evidence="2" type="ORF">ALP33_102468</name>
</gene>
<dbReference type="EMBL" id="RBTW01000375">
    <property type="protein sequence ID" value="RMU13259.1"/>
    <property type="molecule type" value="Genomic_DNA"/>
</dbReference>
<evidence type="ECO:0000313" key="1">
    <source>
        <dbReference type="EMBL" id="KPX58807.1"/>
    </source>
</evidence>
<accession>A0A0N8RT75</accession>
<proteinExistence type="predicted"/>
<dbReference type="Proteomes" id="UP000050265">
    <property type="component" value="Unassembled WGS sequence"/>
</dbReference>
<dbReference type="Proteomes" id="UP000271817">
    <property type="component" value="Unassembled WGS sequence"/>
</dbReference>
<sequence>MALHIRCRSLCARESVQVLSVTQRAMGAELTRIIALKNDEQNKQIQRTFR</sequence>
<name>A0A0N8RT75_PSEAV</name>
<dbReference type="EMBL" id="LJQP01000415">
    <property type="protein sequence ID" value="KPX58807.1"/>
    <property type="molecule type" value="Genomic_DNA"/>
</dbReference>
<evidence type="ECO:0000313" key="4">
    <source>
        <dbReference type="Proteomes" id="UP000271817"/>
    </source>
</evidence>
<organism evidence="1 3">
    <name type="scientific">Pseudomonas amygdali pv. lachrymans</name>
    <name type="common">Pseudomonas syringae pv. lachrymans</name>
    <dbReference type="NCBI Taxonomy" id="53707"/>
    <lineage>
        <taxon>Bacteria</taxon>
        <taxon>Pseudomonadati</taxon>
        <taxon>Pseudomonadota</taxon>
        <taxon>Gammaproteobacteria</taxon>
        <taxon>Pseudomonadales</taxon>
        <taxon>Pseudomonadaceae</taxon>
        <taxon>Pseudomonas</taxon>
        <taxon>Pseudomonas amygdali</taxon>
    </lineage>
</organism>
<evidence type="ECO:0000313" key="3">
    <source>
        <dbReference type="Proteomes" id="UP000050265"/>
    </source>
</evidence>
<reference evidence="2 4" key="2">
    <citation type="submission" date="2018-08" db="EMBL/GenBank/DDBJ databases">
        <title>Recombination of ecologically and evolutionarily significant loci maintains genetic cohesion in the Pseudomonas syringae species complex.</title>
        <authorList>
            <person name="Dillon M."/>
            <person name="Thakur S."/>
            <person name="Almeida R.N.D."/>
            <person name="Weir B.S."/>
            <person name="Guttman D.S."/>
        </authorList>
    </citation>
    <scope>NUCLEOTIDE SEQUENCE [LARGE SCALE GENOMIC DNA]</scope>
    <source>
        <strain evidence="2 4">ICMP 3402</strain>
    </source>
</reference>